<comment type="caution">
    <text evidence="9">The sequence shown here is derived from an EMBL/GenBank/DDBJ whole genome shotgun (WGS) entry which is preliminary data.</text>
</comment>
<dbReference type="InterPro" id="IPR041588">
    <property type="entry name" value="Integrase_H2C2"/>
</dbReference>
<gene>
    <name evidence="9" type="primary">Tf2-2_63</name>
    <name evidence="9" type="ORF">CK203_102018</name>
</gene>
<dbReference type="InterPro" id="IPR036397">
    <property type="entry name" value="RNaseH_sf"/>
</dbReference>
<evidence type="ECO:0000256" key="6">
    <source>
        <dbReference type="ARBA" id="ARBA00022918"/>
    </source>
</evidence>
<name>A0A438D8J2_VITVI</name>
<evidence type="ECO:0000256" key="4">
    <source>
        <dbReference type="ARBA" id="ARBA00022759"/>
    </source>
</evidence>
<keyword evidence="3" id="KW-0540">Nuclease</keyword>
<evidence type="ECO:0000256" key="3">
    <source>
        <dbReference type="ARBA" id="ARBA00022722"/>
    </source>
</evidence>
<keyword evidence="2" id="KW-0548">Nucleotidyltransferase</keyword>
<keyword evidence="6" id="KW-0695">RNA-directed DNA polymerase</keyword>
<evidence type="ECO:0000313" key="9">
    <source>
        <dbReference type="EMBL" id="RVW31777.1"/>
    </source>
</evidence>
<dbReference type="GO" id="GO:0003676">
    <property type="term" value="F:nucleic acid binding"/>
    <property type="evidence" value="ECO:0007669"/>
    <property type="project" value="InterPro"/>
</dbReference>
<dbReference type="CDD" id="cd09274">
    <property type="entry name" value="RNase_HI_RT_Ty3"/>
    <property type="match status" value="1"/>
</dbReference>
<dbReference type="Pfam" id="PF17921">
    <property type="entry name" value="Integrase_H2C2"/>
    <property type="match status" value="1"/>
</dbReference>
<sequence>MTVVVHCLQQWRHYLSGSIFTVVTDNVANTFFKTQKKLSPKQARWQEFLTDFKFEWLHRPGRHNTVVDALSRKEDTAYGRLKQQVKEGVVRRYWIEGEFLVTKGGRWYVLAGGLRKDLLWETHDAKWASHPSEERTLALLARSYYWPQMGEDVQAYVKSCLVFQMDKIERKKAARLLQPLPIPKRPWENISMDFITGFPKEAAKLFFNNVVKHFGLPKDILKFSTANHPQTDGQTKRINALLEEYLRHYVTATQKNWVDLLDTA</sequence>
<evidence type="ECO:0000256" key="2">
    <source>
        <dbReference type="ARBA" id="ARBA00022695"/>
    </source>
</evidence>
<dbReference type="GO" id="GO:0004519">
    <property type="term" value="F:endonuclease activity"/>
    <property type="evidence" value="ECO:0007669"/>
    <property type="project" value="UniProtKB-KW"/>
</dbReference>
<protein>
    <submittedName>
        <fullName evidence="9">Transposon Tf2-2 polyprotein</fullName>
    </submittedName>
</protein>
<accession>A0A438D8J2</accession>
<evidence type="ECO:0000259" key="7">
    <source>
        <dbReference type="Pfam" id="PF17917"/>
    </source>
</evidence>
<keyword evidence="5" id="KW-0378">Hydrolase</keyword>
<reference evidence="9 10" key="1">
    <citation type="journal article" date="2018" name="PLoS Genet.">
        <title>Population sequencing reveals clonal diversity and ancestral inbreeding in the grapevine cultivar Chardonnay.</title>
        <authorList>
            <person name="Roach M.J."/>
            <person name="Johnson D.L."/>
            <person name="Bohlmann J."/>
            <person name="van Vuuren H.J."/>
            <person name="Jones S.J."/>
            <person name="Pretorius I.S."/>
            <person name="Schmidt S.A."/>
            <person name="Borneman A.R."/>
        </authorList>
    </citation>
    <scope>NUCLEOTIDE SEQUENCE [LARGE SCALE GENOMIC DNA]</scope>
    <source>
        <strain evidence="10">cv. Chardonnay</strain>
        <tissue evidence="9">Leaf</tissue>
    </source>
</reference>
<feature type="domain" description="Integrase zinc-binding" evidence="8">
    <location>
        <begin position="114"/>
        <end position="167"/>
    </location>
</feature>
<proteinExistence type="predicted"/>
<dbReference type="SUPFAM" id="SSF53098">
    <property type="entry name" value="Ribonuclease H-like"/>
    <property type="match status" value="1"/>
</dbReference>
<evidence type="ECO:0000256" key="5">
    <source>
        <dbReference type="ARBA" id="ARBA00022801"/>
    </source>
</evidence>
<dbReference type="PANTHER" id="PTHR35046:SF26">
    <property type="entry name" value="RNA-DIRECTED DNA POLYMERASE"/>
    <property type="match status" value="1"/>
</dbReference>
<dbReference type="InterPro" id="IPR041373">
    <property type="entry name" value="RT_RNaseH"/>
</dbReference>
<dbReference type="Proteomes" id="UP000288805">
    <property type="component" value="Unassembled WGS sequence"/>
</dbReference>
<organism evidence="9 10">
    <name type="scientific">Vitis vinifera</name>
    <name type="common">Grape</name>
    <dbReference type="NCBI Taxonomy" id="29760"/>
    <lineage>
        <taxon>Eukaryota</taxon>
        <taxon>Viridiplantae</taxon>
        <taxon>Streptophyta</taxon>
        <taxon>Embryophyta</taxon>
        <taxon>Tracheophyta</taxon>
        <taxon>Spermatophyta</taxon>
        <taxon>Magnoliopsida</taxon>
        <taxon>eudicotyledons</taxon>
        <taxon>Gunneridae</taxon>
        <taxon>Pentapetalae</taxon>
        <taxon>rosids</taxon>
        <taxon>Vitales</taxon>
        <taxon>Vitaceae</taxon>
        <taxon>Viteae</taxon>
        <taxon>Vitis</taxon>
    </lineage>
</organism>
<dbReference type="Gene3D" id="1.10.340.70">
    <property type="match status" value="1"/>
</dbReference>
<keyword evidence="1" id="KW-0808">Transferase</keyword>
<dbReference type="InterPro" id="IPR043502">
    <property type="entry name" value="DNA/RNA_pol_sf"/>
</dbReference>
<dbReference type="AlphaFoldDB" id="A0A438D8J2"/>
<dbReference type="GO" id="GO:0003964">
    <property type="term" value="F:RNA-directed DNA polymerase activity"/>
    <property type="evidence" value="ECO:0007669"/>
    <property type="project" value="UniProtKB-KW"/>
</dbReference>
<evidence type="ECO:0000313" key="10">
    <source>
        <dbReference type="Proteomes" id="UP000288805"/>
    </source>
</evidence>
<dbReference type="Pfam" id="PF17917">
    <property type="entry name" value="RT_RNaseH"/>
    <property type="match status" value="1"/>
</dbReference>
<feature type="domain" description="Reverse transcriptase RNase H-like" evidence="7">
    <location>
        <begin position="4"/>
        <end position="52"/>
    </location>
</feature>
<dbReference type="Gene3D" id="3.30.420.10">
    <property type="entry name" value="Ribonuclease H-like superfamily/Ribonuclease H"/>
    <property type="match status" value="1"/>
</dbReference>
<dbReference type="GO" id="GO:0016787">
    <property type="term" value="F:hydrolase activity"/>
    <property type="evidence" value="ECO:0007669"/>
    <property type="project" value="UniProtKB-KW"/>
</dbReference>
<dbReference type="InterPro" id="IPR012337">
    <property type="entry name" value="RNaseH-like_sf"/>
</dbReference>
<dbReference type="PANTHER" id="PTHR35046">
    <property type="entry name" value="ZINC KNUCKLE (CCHC-TYPE) FAMILY PROTEIN"/>
    <property type="match status" value="1"/>
</dbReference>
<evidence type="ECO:0000256" key="1">
    <source>
        <dbReference type="ARBA" id="ARBA00022679"/>
    </source>
</evidence>
<dbReference type="SUPFAM" id="SSF56672">
    <property type="entry name" value="DNA/RNA polymerases"/>
    <property type="match status" value="1"/>
</dbReference>
<evidence type="ECO:0000259" key="8">
    <source>
        <dbReference type="Pfam" id="PF17921"/>
    </source>
</evidence>
<keyword evidence="4" id="KW-0255">Endonuclease</keyword>
<dbReference type="EMBL" id="QGNW01001741">
    <property type="protein sequence ID" value="RVW31777.1"/>
    <property type="molecule type" value="Genomic_DNA"/>
</dbReference>